<dbReference type="OrthoDB" id="9815616at2"/>
<sequence length="456" mass="51253">MTEDTERTTRSALFRSAITQFIHERRDAKLKATSEDTNETTSSKYEYGAWLADAARRVNQIQAVTHVLKATHPDARGSNLHAAPETLPAHAEIGTHVLGASYADDIVGNAAALDVYKLLKIEVDGKRLLDWMQVDDTDLLTALHDDVAVAKTWANAFKGLLRPVESWSSHEKAKQLYWCVKGEPTDNASYHLLQPMFSSTLTHAVHAEINDARFGESNKLARQAWRERKPHEGFYRDYRQLLARKLGGTKPQNISQLNSERGGVNYLLASLPPSWDLTTPKTLLKLDTALSRFARYEGVGDLVDALCRLLTSNPGKTMEPRVKREFIEQALGQSLAAFGAEISARFDPGWTRDDQCELPLCERLWLDPDRAELPIRDEYAEEDRAFIAAREWGDWPDEVAHRFGNWLNAILLEKGLSVGDAEHAHWARQAIVDAAWPVTMQRRAVAPTKAVESTHE</sequence>
<dbReference type="Proteomes" id="UP000291562">
    <property type="component" value="Chromosome"/>
</dbReference>
<dbReference type="NCBIfam" id="TIGR02564">
    <property type="entry name" value="cas_Csy1"/>
    <property type="match status" value="1"/>
</dbReference>
<proteinExistence type="predicted"/>
<keyword evidence="2" id="KW-1185">Reference proteome</keyword>
<evidence type="ECO:0000313" key="1">
    <source>
        <dbReference type="EMBL" id="QBB69467.1"/>
    </source>
</evidence>
<protein>
    <submittedName>
        <fullName evidence="1">Type I-F CRISPR-associated protein Csy1</fullName>
    </submittedName>
</protein>
<organism evidence="1 2">
    <name type="scientific">Pseudolysobacter antarcticus</name>
    <dbReference type="NCBI Taxonomy" id="2511995"/>
    <lineage>
        <taxon>Bacteria</taxon>
        <taxon>Pseudomonadati</taxon>
        <taxon>Pseudomonadota</taxon>
        <taxon>Gammaproteobacteria</taxon>
        <taxon>Lysobacterales</taxon>
        <taxon>Rhodanobacteraceae</taxon>
        <taxon>Pseudolysobacter</taxon>
    </lineage>
</organism>
<reference evidence="1 2" key="1">
    <citation type="submission" date="2019-01" db="EMBL/GenBank/DDBJ databases">
        <title>Pseudolysobacter antarctica gen. nov., sp. nov., isolated from Fildes Peninsula, Antarctica.</title>
        <authorList>
            <person name="Wei Z."/>
            <person name="Peng F."/>
        </authorList>
    </citation>
    <scope>NUCLEOTIDE SEQUENCE [LARGE SCALE GENOMIC DNA]</scope>
    <source>
        <strain evidence="1 2">AQ6-296</strain>
    </source>
</reference>
<dbReference type="InterPro" id="IPR013397">
    <property type="entry name" value="CRISPR-assoc_prot_Csy1"/>
</dbReference>
<accession>A0A411HG93</accession>
<evidence type="ECO:0000313" key="2">
    <source>
        <dbReference type="Proteomes" id="UP000291562"/>
    </source>
</evidence>
<dbReference type="AlphaFoldDB" id="A0A411HG93"/>
<dbReference type="Pfam" id="PF09611">
    <property type="entry name" value="Cas_Csy1"/>
    <property type="match status" value="1"/>
</dbReference>
<dbReference type="EMBL" id="CP035704">
    <property type="protein sequence ID" value="QBB69467.1"/>
    <property type="molecule type" value="Genomic_DNA"/>
</dbReference>
<dbReference type="RefSeq" id="WP_129831723.1">
    <property type="nucleotide sequence ID" value="NZ_CP035704.1"/>
</dbReference>
<dbReference type="KEGG" id="xbc:ELE36_03230"/>
<gene>
    <name evidence="1" type="primary">csy1</name>
    <name evidence="1" type="ORF">ELE36_03230</name>
</gene>
<name>A0A411HG93_9GAMM</name>